<protein>
    <recommendedName>
        <fullName evidence="3">Lipoprotein</fullName>
    </recommendedName>
</protein>
<evidence type="ECO:0008006" key="3">
    <source>
        <dbReference type="Google" id="ProtNLM"/>
    </source>
</evidence>
<comment type="caution">
    <text evidence="1">The sequence shown here is derived from an EMBL/GenBank/DDBJ whole genome shotgun (WGS) entry which is preliminary data.</text>
</comment>
<proteinExistence type="predicted"/>
<accession>A0A1Q5PID9</accession>
<organism evidence="1 2">
    <name type="scientific">Pontibacter flavimaris</name>
    <dbReference type="NCBI Taxonomy" id="1797110"/>
    <lineage>
        <taxon>Bacteria</taxon>
        <taxon>Pseudomonadati</taxon>
        <taxon>Bacteroidota</taxon>
        <taxon>Cytophagia</taxon>
        <taxon>Cytophagales</taxon>
        <taxon>Hymenobacteraceae</taxon>
        <taxon>Pontibacter</taxon>
    </lineage>
</organism>
<dbReference type="EMBL" id="LVWA01000002">
    <property type="protein sequence ID" value="OKL41973.1"/>
    <property type="molecule type" value="Genomic_DNA"/>
</dbReference>
<sequence length="211" mass="23014">MFFGLLFFLNSCIPSTTYTSSVGGCPKIFKSGERLLMGEATGISPNQSYRLYQQFADEVKEAGLVPYYAVEQEMDLRMHGIKPGMAADSSSLSAMQRLGYSYFIKVQVGNTASGTGYNSVSAAEQRELQAGYGTQAEEASKASVTFELYATGSRQRIYTLAATTRMEGVTLPNRDTENGYRGSKSANLSSVTQAIDMAFKKGVKKVLQECR</sequence>
<keyword evidence="2" id="KW-1185">Reference proteome</keyword>
<dbReference type="AlphaFoldDB" id="A0A1Q5PID9"/>
<dbReference type="OrthoDB" id="850165at2"/>
<dbReference type="RefSeq" id="WP_073850417.1">
    <property type="nucleotide sequence ID" value="NZ_LVWA01000002.1"/>
</dbReference>
<gene>
    <name evidence="1" type="ORF">A3841_08180</name>
</gene>
<name>A0A1Q5PID9_9BACT</name>
<dbReference type="Proteomes" id="UP000186551">
    <property type="component" value="Unassembled WGS sequence"/>
</dbReference>
<evidence type="ECO:0000313" key="1">
    <source>
        <dbReference type="EMBL" id="OKL41973.1"/>
    </source>
</evidence>
<evidence type="ECO:0000313" key="2">
    <source>
        <dbReference type="Proteomes" id="UP000186551"/>
    </source>
</evidence>
<reference evidence="1 2" key="1">
    <citation type="submission" date="2016-03" db="EMBL/GenBank/DDBJ databases">
        <title>Genome sequence of Pontibacter sp. nov., of the family cytophagaceae, isolated from marine sediment of the Yellow Sea, China.</title>
        <authorList>
            <person name="Zhang G."/>
            <person name="Zhang R."/>
        </authorList>
    </citation>
    <scope>NUCLEOTIDE SEQUENCE [LARGE SCALE GENOMIC DNA]</scope>
    <source>
        <strain evidence="1 2">S10-8</strain>
    </source>
</reference>